<accession>A0A5C4MGH6</accession>
<dbReference type="Proteomes" id="UP000305887">
    <property type="component" value="Unassembled WGS sequence"/>
</dbReference>
<evidence type="ECO:0000313" key="1">
    <source>
        <dbReference type="EMBL" id="TNC43153.1"/>
    </source>
</evidence>
<dbReference type="Pfam" id="PF14384">
    <property type="entry name" value="BrnA_antitoxin"/>
    <property type="match status" value="1"/>
</dbReference>
<sequence>MRVDQDVLDFFKQEGRGYQIKINAVLRAYKEAQSRRG</sequence>
<dbReference type="EMBL" id="VDFU01000073">
    <property type="protein sequence ID" value="TNC43153.1"/>
    <property type="molecule type" value="Genomic_DNA"/>
</dbReference>
<dbReference type="OrthoDB" id="361944at2"/>
<evidence type="ECO:0000313" key="2">
    <source>
        <dbReference type="Proteomes" id="UP000305887"/>
    </source>
</evidence>
<gene>
    <name evidence="1" type="ORF">FHG66_21150</name>
</gene>
<proteinExistence type="predicted"/>
<dbReference type="AlphaFoldDB" id="A0A5C4MGH6"/>
<comment type="caution">
    <text evidence="1">The sequence shown here is derived from an EMBL/GenBank/DDBJ whole genome shotgun (WGS) entry which is preliminary data.</text>
</comment>
<organism evidence="1 2">
    <name type="scientific">Rubellimicrobium rubrum</name>
    <dbReference type="NCBI Taxonomy" id="2585369"/>
    <lineage>
        <taxon>Bacteria</taxon>
        <taxon>Pseudomonadati</taxon>
        <taxon>Pseudomonadota</taxon>
        <taxon>Alphaproteobacteria</taxon>
        <taxon>Rhodobacterales</taxon>
        <taxon>Roseobacteraceae</taxon>
        <taxon>Rubellimicrobium</taxon>
    </lineage>
</organism>
<reference evidence="1 2" key="1">
    <citation type="submission" date="2019-06" db="EMBL/GenBank/DDBJ databases">
        <title>YIM 131921 draft genome.</title>
        <authorList>
            <person name="Jiang L."/>
        </authorList>
    </citation>
    <scope>NUCLEOTIDE SEQUENCE [LARGE SCALE GENOMIC DNA]</scope>
    <source>
        <strain evidence="1 2">YIM 131921</strain>
    </source>
</reference>
<dbReference type="InterPro" id="IPR025528">
    <property type="entry name" value="BrnA_antitoxin"/>
</dbReference>
<protein>
    <submittedName>
        <fullName evidence="1">BrnA antitoxin family protein</fullName>
    </submittedName>
</protein>
<name>A0A5C4MGH6_9RHOB</name>
<keyword evidence="2" id="KW-1185">Reference proteome</keyword>